<dbReference type="PANTHER" id="PTHR13812:SF19">
    <property type="entry name" value="KETIMINE REDUCTASE MU-CRYSTALLIN"/>
    <property type="match status" value="1"/>
</dbReference>
<dbReference type="PANTHER" id="PTHR13812">
    <property type="entry name" value="KETIMINE REDUCTASE MU-CRYSTALLIN"/>
    <property type="match status" value="1"/>
</dbReference>
<dbReference type="AlphaFoldDB" id="A0A285PFY7"/>
<keyword evidence="3" id="KW-1185">Reference proteome</keyword>
<dbReference type="Pfam" id="PF02423">
    <property type="entry name" value="OCD_Mu_crystall"/>
    <property type="match status" value="1"/>
</dbReference>
<dbReference type="GO" id="GO:0005737">
    <property type="term" value="C:cytoplasm"/>
    <property type="evidence" value="ECO:0007669"/>
    <property type="project" value="TreeGrafter"/>
</dbReference>
<gene>
    <name evidence="2" type="ORF">SAMN06265368_3749</name>
</gene>
<dbReference type="InterPro" id="IPR023401">
    <property type="entry name" value="ODC_N"/>
</dbReference>
<accession>A0A285PFY7</accession>
<dbReference type="Gene3D" id="3.30.1780.10">
    <property type="entry name" value="ornithine cyclodeaminase, domain 1"/>
    <property type="match status" value="1"/>
</dbReference>
<dbReference type="Gene3D" id="3.40.50.720">
    <property type="entry name" value="NAD(P)-binding Rossmann-like Domain"/>
    <property type="match status" value="1"/>
</dbReference>
<evidence type="ECO:0000313" key="2">
    <source>
        <dbReference type="EMBL" id="SNZ20640.1"/>
    </source>
</evidence>
<sequence length="321" mass="34736">MHVLSADDVNGLMQYPALVEALRSAFQGEITTPVRHHHTIEMPDQSDATLLLMPAWHDAMAKGHSNNGYVGIKMVSVYPDNAQRAQKPSILGTYLLLDGATGEIRAIMDGPAITVWRTACASALAASYLAHENAEELLMVGTGALSEHLVRAHLAVRPLKRIRVWGRNPAKAEQLVISMGNIDLDIDVVEDLAEAATKADVISCATMASDPLIMGEWLKPGAHLDLVGAYRPDMRESDDEAIRRANVFCDTKAGATKEGGDLVQPLADGILTLDQIKGDLFELCKGEVKGRVTDDEITLFKSVGTAIEDLAAAQYLYELSH</sequence>
<dbReference type="EMBL" id="OBEL01000005">
    <property type="protein sequence ID" value="SNZ20640.1"/>
    <property type="molecule type" value="Genomic_DNA"/>
</dbReference>
<protein>
    <submittedName>
        <fullName evidence="2">Ornithine cyclodeaminase</fullName>
    </submittedName>
</protein>
<dbReference type="PIRSF" id="PIRSF001439">
    <property type="entry name" value="CryM"/>
    <property type="match status" value="1"/>
</dbReference>
<dbReference type="FunFam" id="3.40.50.720:FF:000311">
    <property type="entry name" value="Ornithine cyclodeaminase"/>
    <property type="match status" value="1"/>
</dbReference>
<proteinExistence type="inferred from homology"/>
<dbReference type="GO" id="GO:0016491">
    <property type="term" value="F:oxidoreductase activity"/>
    <property type="evidence" value="ECO:0007669"/>
    <property type="project" value="UniProtKB-ARBA"/>
</dbReference>
<dbReference type="SUPFAM" id="SSF51735">
    <property type="entry name" value="NAD(P)-binding Rossmann-fold domains"/>
    <property type="match status" value="1"/>
</dbReference>
<comment type="similarity">
    <text evidence="1">Belongs to the ornithine cyclodeaminase/mu-crystallin family.</text>
</comment>
<dbReference type="InterPro" id="IPR003462">
    <property type="entry name" value="ODC_Mu_crystall"/>
</dbReference>
<organism evidence="2 3">
    <name type="scientific">Cohaesibacter gelatinilyticus</name>
    <dbReference type="NCBI Taxonomy" id="372072"/>
    <lineage>
        <taxon>Bacteria</taxon>
        <taxon>Pseudomonadati</taxon>
        <taxon>Pseudomonadota</taxon>
        <taxon>Alphaproteobacteria</taxon>
        <taxon>Hyphomicrobiales</taxon>
        <taxon>Cohaesibacteraceae</taxon>
    </lineage>
</organism>
<dbReference type="OrthoDB" id="9785971at2"/>
<dbReference type="NCBIfam" id="NF004793">
    <property type="entry name" value="PRK06141.1"/>
    <property type="match status" value="1"/>
</dbReference>
<evidence type="ECO:0000313" key="3">
    <source>
        <dbReference type="Proteomes" id="UP000219439"/>
    </source>
</evidence>
<dbReference type="GO" id="GO:0019752">
    <property type="term" value="P:carboxylic acid metabolic process"/>
    <property type="evidence" value="ECO:0007669"/>
    <property type="project" value="UniProtKB-ARBA"/>
</dbReference>
<reference evidence="2 3" key="1">
    <citation type="submission" date="2017-09" db="EMBL/GenBank/DDBJ databases">
        <authorList>
            <person name="Ehlers B."/>
            <person name="Leendertz F.H."/>
        </authorList>
    </citation>
    <scope>NUCLEOTIDE SEQUENCE [LARGE SCALE GENOMIC DNA]</scope>
    <source>
        <strain evidence="2 3">DSM 18289</strain>
    </source>
</reference>
<dbReference type="Proteomes" id="UP000219439">
    <property type="component" value="Unassembled WGS sequence"/>
</dbReference>
<name>A0A285PFY7_9HYPH</name>
<dbReference type="InterPro" id="IPR036291">
    <property type="entry name" value="NAD(P)-bd_dom_sf"/>
</dbReference>
<evidence type="ECO:0000256" key="1">
    <source>
        <dbReference type="ARBA" id="ARBA00008903"/>
    </source>
</evidence>